<dbReference type="PROSITE" id="PS00894">
    <property type="entry name" value="HTH_DEOR_1"/>
    <property type="match status" value="1"/>
</dbReference>
<reference evidence="5" key="1">
    <citation type="submission" date="2020-11" db="EMBL/GenBank/DDBJ databases">
        <title>Carbohydrate-dependent, anaerobic sulfur respiration: A novel catabolism in halophilic archaea.</title>
        <authorList>
            <person name="Sorokin D.Y."/>
            <person name="Messina E."/>
            <person name="Smedile F."/>
            <person name="La Cono V."/>
            <person name="Hallsworth J.E."/>
            <person name="Yakimov M.M."/>
        </authorList>
    </citation>
    <scope>NUCLEOTIDE SEQUENCE</scope>
    <source>
        <strain evidence="5">AArc-S</strain>
    </source>
</reference>
<dbReference type="InterPro" id="IPR018356">
    <property type="entry name" value="Tscrpt_reg_HTH_DeoR_CS"/>
</dbReference>
<dbReference type="GO" id="GO:0003700">
    <property type="term" value="F:DNA-binding transcription factor activity"/>
    <property type="evidence" value="ECO:0007669"/>
    <property type="project" value="InterPro"/>
</dbReference>
<dbReference type="SUPFAM" id="SSF46785">
    <property type="entry name" value="Winged helix' DNA-binding domain"/>
    <property type="match status" value="1"/>
</dbReference>
<name>A0A897MQN5_9EURY</name>
<dbReference type="NCBIfam" id="NF041397">
    <property type="entry name" value="TranRegGlpR_Halo"/>
    <property type="match status" value="1"/>
</dbReference>
<dbReference type="Gene3D" id="3.40.50.1360">
    <property type="match status" value="1"/>
</dbReference>
<dbReference type="GeneID" id="70683446"/>
<evidence type="ECO:0000259" key="4">
    <source>
        <dbReference type="PROSITE" id="PS51000"/>
    </source>
</evidence>
<dbReference type="AlphaFoldDB" id="A0A897MQN5"/>
<dbReference type="RefSeq" id="WP_310736978.1">
    <property type="nucleotide sequence ID" value="NZ_CP064786.1"/>
</dbReference>
<dbReference type="InterPro" id="IPR037171">
    <property type="entry name" value="NagB/RpiA_transferase-like"/>
</dbReference>
<keyword evidence="6" id="KW-1185">Reference proteome</keyword>
<sequence length="253" mass="27887">MLPRQRRRTIVELVSAHDGCSVTTLANELDVSEATIRRDLQTLEDEQLIERSHGGALPVTSVGNEQAFDQKEVQNLDVKRTIADHAIDELQDGQVVFFDTGTTTMEVAKRAPTDGSIVSVTNSPLLALELGGGDNDVKLTGGRLRQSTQALVGPSTEAFIERLHFDLLYLGTNAIDLETGLTTPNEAEAQAKRSMIDNSTRVVLVADATKFDERSFVRFADFEEIDLVITDERLSDPYRAAFDDSNTNYIDDI</sequence>
<dbReference type="Gene3D" id="1.10.10.10">
    <property type="entry name" value="Winged helix-like DNA-binding domain superfamily/Winged helix DNA-binding domain"/>
    <property type="match status" value="1"/>
</dbReference>
<gene>
    <name evidence="5" type="ORF">AArcS_0059</name>
</gene>
<dbReference type="SMART" id="SM00420">
    <property type="entry name" value="HTH_DEOR"/>
    <property type="match status" value="1"/>
</dbReference>
<dbReference type="EMBL" id="CP064786">
    <property type="protein sequence ID" value="QSG01299.1"/>
    <property type="molecule type" value="Genomic_DNA"/>
</dbReference>
<dbReference type="KEGG" id="hara:AArcS_0059"/>
<organism evidence="5 6">
    <name type="scientific">Natranaeroarchaeum sulfidigenes</name>
    <dbReference type="NCBI Taxonomy" id="2784880"/>
    <lineage>
        <taxon>Archaea</taxon>
        <taxon>Methanobacteriati</taxon>
        <taxon>Methanobacteriota</taxon>
        <taxon>Stenosarchaea group</taxon>
        <taxon>Halobacteria</taxon>
        <taxon>Halobacteriales</taxon>
        <taxon>Natronoarchaeaceae</taxon>
        <taxon>Natranaeroarchaeum</taxon>
    </lineage>
</organism>
<evidence type="ECO:0000256" key="3">
    <source>
        <dbReference type="ARBA" id="ARBA00023163"/>
    </source>
</evidence>
<keyword evidence="3" id="KW-0804">Transcription</keyword>
<dbReference type="Pfam" id="PF08220">
    <property type="entry name" value="HTH_DeoR"/>
    <property type="match status" value="1"/>
</dbReference>
<evidence type="ECO:0000256" key="1">
    <source>
        <dbReference type="ARBA" id="ARBA00023015"/>
    </source>
</evidence>
<feature type="domain" description="HTH deoR-type" evidence="4">
    <location>
        <begin position="3"/>
        <end position="58"/>
    </location>
</feature>
<dbReference type="SUPFAM" id="SSF100950">
    <property type="entry name" value="NagB/RpiA/CoA transferase-like"/>
    <property type="match status" value="1"/>
</dbReference>
<keyword evidence="2" id="KW-0238">DNA-binding</keyword>
<evidence type="ECO:0000313" key="5">
    <source>
        <dbReference type="EMBL" id="QSG01299.1"/>
    </source>
</evidence>
<dbReference type="InterPro" id="IPR036388">
    <property type="entry name" value="WH-like_DNA-bd_sf"/>
</dbReference>
<accession>A0A897MQN5</accession>
<dbReference type="InterPro" id="IPR014036">
    <property type="entry name" value="DeoR-like_C"/>
</dbReference>
<dbReference type="SMART" id="SM01134">
    <property type="entry name" value="DeoRC"/>
    <property type="match status" value="1"/>
</dbReference>
<dbReference type="GO" id="GO:0003677">
    <property type="term" value="F:DNA binding"/>
    <property type="evidence" value="ECO:0007669"/>
    <property type="project" value="UniProtKB-KW"/>
</dbReference>
<dbReference type="PANTHER" id="PTHR30363">
    <property type="entry name" value="HTH-TYPE TRANSCRIPTIONAL REGULATOR SRLR-RELATED"/>
    <property type="match status" value="1"/>
</dbReference>
<dbReference type="PANTHER" id="PTHR30363:SF44">
    <property type="entry name" value="AGA OPERON TRANSCRIPTIONAL REPRESSOR-RELATED"/>
    <property type="match status" value="1"/>
</dbReference>
<evidence type="ECO:0000313" key="6">
    <source>
        <dbReference type="Proteomes" id="UP000663586"/>
    </source>
</evidence>
<protein>
    <submittedName>
        <fullName evidence="5">Putative transcriptional regulator</fullName>
    </submittedName>
</protein>
<evidence type="ECO:0000256" key="2">
    <source>
        <dbReference type="ARBA" id="ARBA00023125"/>
    </source>
</evidence>
<dbReference type="InterPro" id="IPR001034">
    <property type="entry name" value="DeoR_HTH"/>
</dbReference>
<dbReference type="InterPro" id="IPR036390">
    <property type="entry name" value="WH_DNA-bd_sf"/>
</dbReference>
<dbReference type="Proteomes" id="UP000663586">
    <property type="component" value="Chromosome"/>
</dbReference>
<proteinExistence type="predicted"/>
<dbReference type="PROSITE" id="PS51000">
    <property type="entry name" value="HTH_DEOR_2"/>
    <property type="match status" value="1"/>
</dbReference>
<dbReference type="PRINTS" id="PR00037">
    <property type="entry name" value="HTHLACR"/>
</dbReference>
<dbReference type="Pfam" id="PF00455">
    <property type="entry name" value="DeoRC"/>
    <property type="match status" value="1"/>
</dbReference>
<dbReference type="InterPro" id="IPR050313">
    <property type="entry name" value="Carb_Metab_HTH_regulators"/>
</dbReference>
<dbReference type="InterPro" id="IPR053563">
    <property type="entry name" value="Glycerol_resp_trans_regulator"/>
</dbReference>
<keyword evidence="1" id="KW-0805">Transcription regulation</keyword>